<dbReference type="InterPro" id="IPR000409">
    <property type="entry name" value="BEACH_dom"/>
</dbReference>
<dbReference type="SUPFAM" id="SSF56112">
    <property type="entry name" value="Protein kinase-like (PK-like)"/>
    <property type="match status" value="1"/>
</dbReference>
<feature type="compositionally biased region" description="Basic and acidic residues" evidence="4">
    <location>
        <begin position="1203"/>
        <end position="1220"/>
    </location>
</feature>
<dbReference type="SUPFAM" id="SSF50978">
    <property type="entry name" value="WD40 repeat-like"/>
    <property type="match status" value="1"/>
</dbReference>
<protein>
    <recommendedName>
        <fullName evidence="5">BEACH domain-containing protein</fullName>
    </recommendedName>
</protein>
<keyword evidence="7" id="KW-1185">Reference proteome</keyword>
<evidence type="ECO:0000256" key="3">
    <source>
        <dbReference type="PROSITE-ProRule" id="PRU00221"/>
    </source>
</evidence>
<name>A0AAN0JDZ9_AMPQE</name>
<dbReference type="Proteomes" id="UP000007879">
    <property type="component" value="Unassembled WGS sequence"/>
</dbReference>
<dbReference type="Pfam" id="PF00400">
    <property type="entry name" value="WD40"/>
    <property type="match status" value="1"/>
</dbReference>
<dbReference type="PANTHER" id="PTHR46866:SF1">
    <property type="entry name" value="GH12955P"/>
    <property type="match status" value="1"/>
</dbReference>
<dbReference type="SMART" id="SM00320">
    <property type="entry name" value="WD40"/>
    <property type="match status" value="3"/>
</dbReference>
<dbReference type="InterPro" id="IPR001680">
    <property type="entry name" value="WD40_rpt"/>
</dbReference>
<dbReference type="Gene3D" id="1.10.1540.10">
    <property type="entry name" value="BEACH domain"/>
    <property type="match status" value="1"/>
</dbReference>
<dbReference type="SMART" id="SM01026">
    <property type="entry name" value="Beach"/>
    <property type="match status" value="1"/>
</dbReference>
<dbReference type="InterPro" id="IPR015943">
    <property type="entry name" value="WD40/YVTN_repeat-like_dom_sf"/>
</dbReference>
<feature type="compositionally biased region" description="Basic and acidic residues" evidence="4">
    <location>
        <begin position="189"/>
        <end position="201"/>
    </location>
</feature>
<sequence>MEAQSSSLRSLVARDLLIEEWQLVERSGATVPPALQEDYLEGDCLVHIDWLSAAVSSSVPLPHLPPPHCPQMAHWLLQPSCAKDPELPWRRIHVTCYRKQELAEDKEEETMRFLVPRNDFSVDSLHTFLTTVSQEVTLSSWRKLTEKLDKSSTNDTATPNKKKNRSSTLTSSFVSQLVKEIYNRELRQIHPIQKEKKEERQTSSSSKSGSPPLVSSENEGVGSGRETLSTLIAALESEKAFYFLYKYQRFSLFDCVVHSPAMLENSTKRPLFILYQLLYMLSYCHSKGLTLGGDINLRNVYVDGRLWIQYYLPPSSLVSAKEGQGADAVDNVLPKATPTLQSTPTQKINVKESSESVLPPPPLTLSEAVTKWRSGQLSNFDYIMILNYHCGRRLGDPNNHPIFPWVTDFSHKNGNMRDLTASKHRLAKGERQLDFTYQSAQEELRRLNSYTLGSVIPHHIGDIASDVTYYVYLARRTPKEVLTDRVRPRWVPEEYPSSISKLYEWTPDECIPEFYTNPEIFRSIHEDLPDLGVPGWVSSPEELVTYHRQVLESDSISSQLHHWFDLVFGYKLVGDSAVKAKNVYLSLVDGHSTPKTNGIVQLFRSAHPKRTQTSSAPLVVSQWQHYLSMSSLLSLTTFDISPGNSATPPSNEEKGEKTLASILDNGSLRHKKSNSVGGLLDDGSFEHVGYPNTDNTVADSVYYNGGFYDIGVLTQTPSKGAVTGRGTENLGMTGSDVPGGKPGLLRILRSRNKPIATDTTELFEWQYSNIAVQDNTAPLLTLTQAEEVSHFLSKSCKCTGPTDLGQWKEEDLLVLQDTKNDYPIHKQLQRLMEDYEKGHTSCSSHSFSERVLLDIAAVGCVALELSCNKYLRSTLPIGGSLPARYKILRRLLNNEQLHIPYPLQSFTDLLFVGSGSRGDSLVPQMIPSLTSTSLIQQFLPLLSFPPYFEPLYKTLSEFETRSKAVGLATPPIKPKHSEGKELPRPQETGDVITYIASQLDEILPQLDQDGIHLFMLHVFPLFENPSSVFESIFNLFDKMAAYVGLRAMRQVLLPCFLYAFDTFEKPSDNCRLLSRGMAQSIITHFGLKIFLSRFVGCIIEALLEPFTKRVGGNKDKLNTPASDQKQQQSLSRLSSNITQQNMVSLSTINWEDSPNPSEDEDGYDSDENYPETSILVSNAPVTSMLAMLSDIEQSKEYNQLPPEGEKEGETELDNEGKMRDPPPPLFAVSSSPLSSPPLIKEQPSVPTDSITSTASANNEEEPLSPINPLVPMVTNGDSPLLPSSGERGGPGLPLLLSNESVDEREVDVADPLGEETSQTTPQMLAISSRISEVASDCLIWLLWRLGPLLSTKHIIRPLLDNLHKCFAPICKSGHSACTRYVLSVLSSMVQYYGEDVILHLYIPFIKKQVAFLSKRTLLSIKAESGVAASVALLEMCVLKTGNPDVVFSFMPDVSSNYFKPLFEVLSSKSLAFPNGREARVAICHSAVELLKKICEELGRPRSSEVLMDALQSFFNCYSTAHNKKEESSILTPVEGYFTEEKGEYPVGTAPFPHPPLSENPTAVEEVMATFSPSMVHCAYVEFCKLIGQISLSNHIRNKGVIDELHAIFSGGGENEKGGEGSLDYSNLPLLGLTDVDSLSSSDSTTAGETNLDLPYQLGPAIALQGRCGLGPDSVSFGQSSWFVDPVGEEGGRGGEGGGVDTVDGAIKPSTQLLSTPVGFASALRNTLSSSGLQPRGSLSDVGGVVSLGKVEASPGIGPVSRRGSVLFDAKFGTAPASPGAADGTGGSVGIQTTDTRAIDSKLKGNWSQFWQSNVGHGAGFYEAYSRFENLKLQSYIGHRSTIKCLHVQDSEHIFISGSKDRTVKIWSLHNQGDGSFNCGYRQSYNMHQRPVSNVTVFDSLQAISCDGSVHLWDMETSYCLQQFVSPRPNTQFLAMETLKDTPSTAVVATGDFYLRFIDIRARNMQHLWKTHFATAGSIRFLAHHSTTLVVGNTNGTLNTIDIRTGELLGCWKPTDKWPLPPTTWNENLFQLKFTERGNILTSAGPGLISLWKPNGRDLNHYRGQNSHTSCLEMFGEELVTISNNGQVLVHGSFEFLRDNIIHSTKIKPKEIRGSITSSASLPQNQLLLLGSDSGQLVLMA</sequence>
<feature type="repeat" description="WD" evidence="3">
    <location>
        <begin position="1835"/>
        <end position="1868"/>
    </location>
</feature>
<feature type="region of interest" description="Disordered" evidence="4">
    <location>
        <begin position="189"/>
        <end position="223"/>
    </location>
</feature>
<evidence type="ECO:0000313" key="6">
    <source>
        <dbReference type="EnsemblMetazoa" id="XP_019855240.1"/>
    </source>
</evidence>
<dbReference type="Gene3D" id="2.130.10.10">
    <property type="entry name" value="YVTN repeat-like/Quinoprotein amine dehydrogenase"/>
    <property type="match status" value="2"/>
</dbReference>
<dbReference type="SUPFAM" id="SSF81837">
    <property type="entry name" value="BEACH domain"/>
    <property type="match status" value="1"/>
</dbReference>
<dbReference type="KEGG" id="aqu:105313679"/>
<organism evidence="6 7">
    <name type="scientific">Amphimedon queenslandica</name>
    <name type="common">Sponge</name>
    <dbReference type="NCBI Taxonomy" id="400682"/>
    <lineage>
        <taxon>Eukaryota</taxon>
        <taxon>Metazoa</taxon>
        <taxon>Porifera</taxon>
        <taxon>Demospongiae</taxon>
        <taxon>Heteroscleromorpha</taxon>
        <taxon>Haplosclerida</taxon>
        <taxon>Niphatidae</taxon>
        <taxon>Amphimedon</taxon>
    </lineage>
</organism>
<feature type="compositionally biased region" description="Low complexity" evidence="4">
    <location>
        <begin position="1226"/>
        <end position="1238"/>
    </location>
</feature>
<feature type="compositionally biased region" description="Low complexity" evidence="4">
    <location>
        <begin position="202"/>
        <end position="217"/>
    </location>
</feature>
<feature type="region of interest" description="Disordered" evidence="4">
    <location>
        <begin position="1113"/>
        <end position="1134"/>
    </location>
</feature>
<proteinExistence type="predicted"/>
<evidence type="ECO:0000256" key="1">
    <source>
        <dbReference type="ARBA" id="ARBA00004419"/>
    </source>
</evidence>
<accession>A0AAN0JDZ9</accession>
<dbReference type="GeneID" id="105313679"/>
<dbReference type="SUPFAM" id="SSF48371">
    <property type="entry name" value="ARM repeat"/>
    <property type="match status" value="1"/>
</dbReference>
<dbReference type="PROSITE" id="PS50197">
    <property type="entry name" value="BEACH"/>
    <property type="match status" value="1"/>
</dbReference>
<dbReference type="Pfam" id="PF02138">
    <property type="entry name" value="Beach"/>
    <property type="match status" value="1"/>
</dbReference>
<feature type="compositionally biased region" description="Low complexity" evidence="4">
    <location>
        <begin position="1122"/>
        <end position="1134"/>
    </location>
</feature>
<dbReference type="GO" id="GO:0005776">
    <property type="term" value="C:autophagosome"/>
    <property type="evidence" value="ECO:0007669"/>
    <property type="project" value="UniProtKB-SubCell"/>
</dbReference>
<reference evidence="7" key="1">
    <citation type="journal article" date="2010" name="Nature">
        <title>The Amphimedon queenslandica genome and the evolution of animal complexity.</title>
        <authorList>
            <person name="Srivastava M."/>
            <person name="Simakov O."/>
            <person name="Chapman J."/>
            <person name="Fahey B."/>
            <person name="Gauthier M.E."/>
            <person name="Mitros T."/>
            <person name="Richards G.S."/>
            <person name="Conaco C."/>
            <person name="Dacre M."/>
            <person name="Hellsten U."/>
            <person name="Larroux C."/>
            <person name="Putnam N.H."/>
            <person name="Stanke M."/>
            <person name="Adamska M."/>
            <person name="Darling A."/>
            <person name="Degnan S.M."/>
            <person name="Oakley T.H."/>
            <person name="Plachetzki D.C."/>
            <person name="Zhai Y."/>
            <person name="Adamski M."/>
            <person name="Calcino A."/>
            <person name="Cummins S.F."/>
            <person name="Goodstein D.M."/>
            <person name="Harris C."/>
            <person name="Jackson D.J."/>
            <person name="Leys S.P."/>
            <person name="Shu S."/>
            <person name="Woodcroft B.J."/>
            <person name="Vervoort M."/>
            <person name="Kosik K.S."/>
            <person name="Manning G."/>
            <person name="Degnan B.M."/>
            <person name="Rokhsar D.S."/>
        </authorList>
    </citation>
    <scope>NUCLEOTIDE SEQUENCE [LARGE SCALE GENOMIC DNA]</scope>
</reference>
<comment type="subcellular location">
    <subcellularLocation>
        <location evidence="1">Cytoplasmic vesicle</location>
        <location evidence="1">Autophagosome</location>
    </subcellularLocation>
</comment>
<dbReference type="InterPro" id="IPR011009">
    <property type="entry name" value="Kinase-like_dom_sf"/>
</dbReference>
<feature type="compositionally biased region" description="Polar residues" evidence="4">
    <location>
        <begin position="1146"/>
        <end position="1156"/>
    </location>
</feature>
<dbReference type="RefSeq" id="XP_019855240.1">
    <property type="nucleotide sequence ID" value="XM_019999681.1"/>
</dbReference>
<dbReference type="CDD" id="cd06071">
    <property type="entry name" value="Beach"/>
    <property type="match status" value="1"/>
</dbReference>
<feature type="compositionally biased region" description="Acidic residues" evidence="4">
    <location>
        <begin position="1157"/>
        <end position="1169"/>
    </location>
</feature>
<dbReference type="InterPro" id="IPR036322">
    <property type="entry name" value="WD40_repeat_dom_sf"/>
</dbReference>
<evidence type="ECO:0000259" key="5">
    <source>
        <dbReference type="PROSITE" id="PS50197"/>
    </source>
</evidence>
<feature type="repeat" description="WD" evidence="3">
    <location>
        <begin position="1884"/>
        <end position="1922"/>
    </location>
</feature>
<feature type="region of interest" description="Disordered" evidence="4">
    <location>
        <begin position="148"/>
        <end position="169"/>
    </location>
</feature>
<feature type="compositionally biased region" description="Polar residues" evidence="4">
    <location>
        <begin position="1244"/>
        <end position="1257"/>
    </location>
</feature>
<dbReference type="PANTHER" id="PTHR46866">
    <property type="entry name" value="GH12955P"/>
    <property type="match status" value="1"/>
</dbReference>
<dbReference type="EnsemblMetazoa" id="XM_019999681.1">
    <property type="protein sequence ID" value="XP_019855240.1"/>
    <property type="gene ID" value="LOC105313679"/>
</dbReference>
<evidence type="ECO:0000256" key="4">
    <source>
        <dbReference type="SAM" id="MobiDB-lite"/>
    </source>
</evidence>
<feature type="region of interest" description="Disordered" evidence="4">
    <location>
        <begin position="1196"/>
        <end position="1270"/>
    </location>
</feature>
<feature type="domain" description="BEACH" evidence="5">
    <location>
        <begin position="357"/>
        <end position="628"/>
    </location>
</feature>
<keyword evidence="2 3" id="KW-0853">WD repeat</keyword>
<dbReference type="InterPro" id="IPR016024">
    <property type="entry name" value="ARM-type_fold"/>
</dbReference>
<dbReference type="PROSITE" id="PS50082">
    <property type="entry name" value="WD_REPEATS_2"/>
    <property type="match status" value="2"/>
</dbReference>
<dbReference type="InterPro" id="IPR036372">
    <property type="entry name" value="BEACH_dom_sf"/>
</dbReference>
<reference evidence="6" key="2">
    <citation type="submission" date="2024-06" db="UniProtKB">
        <authorList>
            <consortium name="EnsemblMetazoa"/>
        </authorList>
    </citation>
    <scope>IDENTIFICATION</scope>
</reference>
<dbReference type="PROSITE" id="PS50294">
    <property type="entry name" value="WD_REPEATS_REGION"/>
    <property type="match status" value="1"/>
</dbReference>
<feature type="region of interest" description="Disordered" evidence="4">
    <location>
        <begin position="1146"/>
        <end position="1170"/>
    </location>
</feature>
<evidence type="ECO:0000313" key="7">
    <source>
        <dbReference type="Proteomes" id="UP000007879"/>
    </source>
</evidence>
<evidence type="ECO:0000256" key="2">
    <source>
        <dbReference type="ARBA" id="ARBA00022574"/>
    </source>
</evidence>